<feature type="transmembrane region" description="Helical" evidence="6">
    <location>
        <begin position="345"/>
        <end position="367"/>
    </location>
</feature>
<keyword evidence="8" id="KW-1185">Reference proteome</keyword>
<dbReference type="CDD" id="cd13125">
    <property type="entry name" value="MATE_like_10"/>
    <property type="match status" value="1"/>
</dbReference>
<feature type="transmembrane region" description="Helical" evidence="6">
    <location>
        <begin position="224"/>
        <end position="249"/>
    </location>
</feature>
<evidence type="ECO:0000256" key="1">
    <source>
        <dbReference type="ARBA" id="ARBA00004651"/>
    </source>
</evidence>
<feature type="transmembrane region" description="Helical" evidence="6">
    <location>
        <begin position="90"/>
        <end position="116"/>
    </location>
</feature>
<dbReference type="RefSeq" id="WP_249973917.1">
    <property type="nucleotide sequence ID" value="NZ_JAMFLZ010000009.1"/>
</dbReference>
<dbReference type="InterPro" id="IPR050833">
    <property type="entry name" value="Poly_Biosynth_Transport"/>
</dbReference>
<feature type="transmembrane region" description="Helical" evidence="6">
    <location>
        <begin position="186"/>
        <end position="203"/>
    </location>
</feature>
<feature type="transmembrane region" description="Helical" evidence="6">
    <location>
        <begin position="304"/>
        <end position="325"/>
    </location>
</feature>
<dbReference type="EMBL" id="JAMFLZ010000009">
    <property type="protein sequence ID" value="MCL6296547.1"/>
    <property type="molecule type" value="Genomic_DNA"/>
</dbReference>
<feature type="transmembrane region" description="Helical" evidence="6">
    <location>
        <begin position="12"/>
        <end position="33"/>
    </location>
</feature>
<feature type="transmembrane region" description="Helical" evidence="6">
    <location>
        <begin position="159"/>
        <end position="180"/>
    </location>
</feature>
<dbReference type="InterPro" id="IPR044550">
    <property type="entry name" value="WzxE"/>
</dbReference>
<feature type="transmembrane region" description="Helical" evidence="6">
    <location>
        <begin position="406"/>
        <end position="424"/>
    </location>
</feature>
<comment type="subcellular location">
    <subcellularLocation>
        <location evidence="1">Cell membrane</location>
        <topology evidence="1">Multi-pass membrane protein</topology>
    </subcellularLocation>
</comment>
<dbReference type="Proteomes" id="UP001165381">
    <property type="component" value="Unassembled WGS sequence"/>
</dbReference>
<feature type="transmembrane region" description="Helical" evidence="6">
    <location>
        <begin position="374"/>
        <end position="394"/>
    </location>
</feature>
<keyword evidence="5 6" id="KW-0472">Membrane</keyword>
<evidence type="ECO:0000256" key="5">
    <source>
        <dbReference type="ARBA" id="ARBA00023136"/>
    </source>
</evidence>
<evidence type="ECO:0000256" key="4">
    <source>
        <dbReference type="ARBA" id="ARBA00022989"/>
    </source>
</evidence>
<sequence length="432" mass="50343">MFKKIKEGYKKNLLLRVASFNSLSVFFKLITGFVVSKVMAIFIGPAGLAITGNLSNFMQSVESLSSLGVKHGVIKYVAEYREDELQLKRIISSAFFVSLCISIMLFFGIFLFSNTISQIVFNSKDFSFLFKVSAIMIPFYSIHIFYISILNGLKRIKQLIQVNIVGYIFTTILIVVLIVYNKLEGALYAIVISPFLLFSSLLYRFKMLKEISKSIKFTLISKVFFKKITSFFSMTLFSGIMFPVIFLLIRNHIIDTVGITDAGYWEATRKISNYYMLFVYTLFNMYLLPVLSEDINNTKFKTTIINFYQNILPIVLLGFIMIYFFRYFIIRVVFTSDFLSMQELFGWQLIGDFFRIVSLTVSYQFFAKKMILKYLICETSLMLFVYLLSIYLINHLNVIGAIKAHAYSYMFYTLLMFFIFRNELFKRDAIKQ</sequence>
<organism evidence="7 8">
    <name type="scientific">Jejuia spongiicola</name>
    <dbReference type="NCBI Taxonomy" id="2942207"/>
    <lineage>
        <taxon>Bacteria</taxon>
        <taxon>Pseudomonadati</taxon>
        <taxon>Bacteroidota</taxon>
        <taxon>Flavobacteriia</taxon>
        <taxon>Flavobacteriales</taxon>
        <taxon>Flavobacteriaceae</taxon>
        <taxon>Jejuia</taxon>
    </lineage>
</organism>
<keyword evidence="2" id="KW-1003">Cell membrane</keyword>
<comment type="caution">
    <text evidence="7">The sequence shown here is derived from an EMBL/GenBank/DDBJ whole genome shotgun (WGS) entry which is preliminary data.</text>
</comment>
<dbReference type="InterPro" id="IPR002797">
    <property type="entry name" value="Polysacc_synth"/>
</dbReference>
<evidence type="ECO:0000313" key="7">
    <source>
        <dbReference type="EMBL" id="MCL6296547.1"/>
    </source>
</evidence>
<name>A0ABT0QHT8_9FLAO</name>
<evidence type="ECO:0000256" key="2">
    <source>
        <dbReference type="ARBA" id="ARBA00022475"/>
    </source>
</evidence>
<keyword evidence="4 6" id="KW-1133">Transmembrane helix</keyword>
<evidence type="ECO:0000256" key="6">
    <source>
        <dbReference type="SAM" id="Phobius"/>
    </source>
</evidence>
<reference evidence="7" key="1">
    <citation type="submission" date="2022-05" db="EMBL/GenBank/DDBJ databases">
        <authorList>
            <person name="Park J.-S."/>
        </authorList>
    </citation>
    <scope>NUCLEOTIDE SEQUENCE</scope>
    <source>
        <strain evidence="7">2012CJ34-3</strain>
    </source>
</reference>
<evidence type="ECO:0000256" key="3">
    <source>
        <dbReference type="ARBA" id="ARBA00022692"/>
    </source>
</evidence>
<dbReference type="Pfam" id="PF01943">
    <property type="entry name" value="Polysacc_synt"/>
    <property type="match status" value="1"/>
</dbReference>
<evidence type="ECO:0000313" key="8">
    <source>
        <dbReference type="Proteomes" id="UP001165381"/>
    </source>
</evidence>
<gene>
    <name evidence="7" type="ORF">M3P09_16180</name>
</gene>
<keyword evidence="3 6" id="KW-0812">Transmembrane</keyword>
<dbReference type="PANTHER" id="PTHR30250">
    <property type="entry name" value="PST FAMILY PREDICTED COLANIC ACID TRANSPORTER"/>
    <property type="match status" value="1"/>
</dbReference>
<feature type="transmembrane region" description="Helical" evidence="6">
    <location>
        <begin position="39"/>
        <end position="57"/>
    </location>
</feature>
<dbReference type="PANTHER" id="PTHR30250:SF30">
    <property type="entry name" value="LIPID III FLIPPASE"/>
    <property type="match status" value="1"/>
</dbReference>
<protein>
    <submittedName>
        <fullName evidence="7">O-antigen translocase</fullName>
    </submittedName>
</protein>
<feature type="transmembrane region" description="Helical" evidence="6">
    <location>
        <begin position="128"/>
        <end position="147"/>
    </location>
</feature>
<proteinExistence type="predicted"/>
<feature type="transmembrane region" description="Helical" evidence="6">
    <location>
        <begin position="274"/>
        <end position="292"/>
    </location>
</feature>
<accession>A0ABT0QHT8</accession>